<dbReference type="EC" id="3.4.19.12" evidence="5"/>
<keyword evidence="13" id="KW-0788">Thiol protease</keyword>
<keyword evidence="12" id="KW-0378">Hydrolase</keyword>
<dbReference type="PANTHER" id="PTHR13367">
    <property type="entry name" value="UBIQUITIN THIOESTERASE"/>
    <property type="match status" value="1"/>
</dbReference>
<keyword evidence="10" id="KW-0863">Zinc-finger</keyword>
<evidence type="ECO:0000256" key="8">
    <source>
        <dbReference type="ARBA" id="ARBA00022670"/>
    </source>
</evidence>
<gene>
    <name evidence="19" type="ORF">PYX00_008665</name>
</gene>
<evidence type="ECO:0000256" key="1">
    <source>
        <dbReference type="ARBA" id="ARBA00000707"/>
    </source>
</evidence>
<reference evidence="19" key="1">
    <citation type="journal article" date="2024" name="Gigascience">
        <title>Chromosome-level genome of the poultry shaft louse Menopon gallinae provides insight into the host-switching and adaptive evolution of parasitic lice.</title>
        <authorList>
            <person name="Xu Y."/>
            <person name="Ma L."/>
            <person name="Liu S."/>
            <person name="Liang Y."/>
            <person name="Liu Q."/>
            <person name="He Z."/>
            <person name="Tian L."/>
            <person name="Duan Y."/>
            <person name="Cai W."/>
            <person name="Li H."/>
            <person name="Song F."/>
        </authorList>
    </citation>
    <scope>NUCLEOTIDE SEQUENCE</scope>
    <source>
        <strain evidence="19">Cailab_2023a</strain>
    </source>
</reference>
<dbReference type="EMBL" id="JARGDH010000004">
    <property type="protein sequence ID" value="KAL0271633.1"/>
    <property type="molecule type" value="Genomic_DNA"/>
</dbReference>
<keyword evidence="14" id="KW-0862">Zinc</keyword>
<evidence type="ECO:0000256" key="12">
    <source>
        <dbReference type="ARBA" id="ARBA00022801"/>
    </source>
</evidence>
<evidence type="ECO:0000256" key="16">
    <source>
        <dbReference type="SAM" id="MobiDB-lite"/>
    </source>
</evidence>
<evidence type="ECO:0000313" key="19">
    <source>
        <dbReference type="EMBL" id="KAL0271633.1"/>
    </source>
</evidence>
<dbReference type="Pfam" id="PF02338">
    <property type="entry name" value="OTU"/>
    <property type="match status" value="1"/>
</dbReference>
<feature type="region of interest" description="Disordered" evidence="16">
    <location>
        <begin position="510"/>
        <end position="530"/>
    </location>
</feature>
<dbReference type="InterPro" id="IPR003323">
    <property type="entry name" value="OTU_dom"/>
</dbReference>
<comment type="catalytic activity">
    <reaction evidence="1">
        <text>Thiol-dependent hydrolysis of ester, thioester, amide, peptide and isopeptide bonds formed by the C-terminal Gly of ubiquitin (a 76-residue protein attached to proteins as an intracellular targeting signal).</text>
        <dbReference type="EC" id="3.4.19.12"/>
    </reaction>
</comment>
<sequence>MESNLVGEFMSETGATSVEAYSCLQAKGWDLKLAIHDYLLSKDNVLNNDRLQSSLKYESSDTTDFGCKKLSRGISRATDNINLVNKARTELGLDYSENGVCHINQYFIETPVFTFTLPDLSIFPDDFREFLEKDLIEISSLLSLEQAGRLNWWADNGVCQRLWPLATTGDGNCLLHAASLGMWGFHDRLLTLRRALHDFLSCSNYKDALWRRWRWQLTQLNAEAGLVYTEEEWRKEWDSIVSMASSTPRNSTRRRSAVVDKTGNREVSENATYESLEEIHVLALSHVLRRPIIVIADTVLKDVNGEALAPILFGGIYLPLEILPSECHKCPLVLTFDAAHFSALVVMEKETFADKSPHPPAVIPLTDSHHKLLPVQFSVDPGEDFVWGRDENLMQITEKLSLGTKEIHALLREYLDVVYIPLSQSPSSDDVDFELELDTPCDEEDIEKRFIEANGLDLEDNIPEISESSLFGSNKSRAAKQMKSVAKQFGSIGKTMSKKLKKNFGTITKITRNNSQKKDQSAPSRLTNDDFPKTQDYMLCARLYTDSRHDYQEEMIKNYLTTARDRFEREKRLKQKFPDEELTFDDERLQEQAKIEGPKNCITQGCNMYGTVLTSYLCTTCYNKQRQEELSTNINSPSLPRAVMIPKKSGSSNYNKSTPGYGTGRSTFYFEASPKSYESAKNLTMSSGKSLKPQDDTLYLSNSTFYNDRPAHTQYYPKDWKSSSAGSDKNAIQYSLINDCQDRTKTWQEEIANQIDGLGSLTLPTGLSNTSNCRVSNDDLSKRNDGHKLADVDIKTSAKFENTSRPKLREQYDNGSGDLAAGPNITSGHDKSSMQRNMNSFNPEDVIRLNTWLSNTKTADSNFITTVPVRQSSQNNLEELVKVTTDYYNKNNETKSDYSGKLPVMPVEYSKAEGVNKINEVDMSGKKEEYVDRKLCLNVTCKFFGSPELDNYCSQCHRGRYENFRVDSSSKK</sequence>
<dbReference type="InterPro" id="IPR051346">
    <property type="entry name" value="OTU_Deubiquitinase"/>
</dbReference>
<keyword evidence="6" id="KW-0963">Cytoplasm</keyword>
<dbReference type="Gene3D" id="1.20.5.4770">
    <property type="match status" value="2"/>
</dbReference>
<dbReference type="PROSITE" id="PS50802">
    <property type="entry name" value="OTU"/>
    <property type="match status" value="1"/>
</dbReference>
<dbReference type="GO" id="GO:0008270">
    <property type="term" value="F:zinc ion binding"/>
    <property type="evidence" value="ECO:0007669"/>
    <property type="project" value="UniProtKB-KW"/>
</dbReference>
<comment type="caution">
    <text evidence="19">The sequence shown here is derived from an EMBL/GenBank/DDBJ whole genome shotgun (WGS) entry which is preliminary data.</text>
</comment>
<evidence type="ECO:0000256" key="3">
    <source>
        <dbReference type="ARBA" id="ARBA00004496"/>
    </source>
</evidence>
<evidence type="ECO:0000256" key="13">
    <source>
        <dbReference type="ARBA" id="ARBA00022807"/>
    </source>
</evidence>
<dbReference type="PANTHER" id="PTHR13367:SF27">
    <property type="entry name" value="OTU DOMAIN-CONTAINING PROTEIN"/>
    <property type="match status" value="1"/>
</dbReference>
<evidence type="ECO:0000256" key="15">
    <source>
        <dbReference type="ARBA" id="ARBA00023242"/>
    </source>
</evidence>
<dbReference type="GO" id="GO:0004843">
    <property type="term" value="F:cysteine-type deubiquitinase activity"/>
    <property type="evidence" value="ECO:0007669"/>
    <property type="project" value="UniProtKB-EC"/>
</dbReference>
<keyword evidence="9" id="KW-0479">Metal-binding</keyword>
<name>A0AAW2HPQ8_9NEOP</name>
<dbReference type="AlphaFoldDB" id="A0AAW2HPQ8"/>
<evidence type="ECO:0000256" key="5">
    <source>
        <dbReference type="ARBA" id="ARBA00012759"/>
    </source>
</evidence>
<dbReference type="GO" id="GO:0005634">
    <property type="term" value="C:nucleus"/>
    <property type="evidence" value="ECO:0007669"/>
    <property type="project" value="UniProtKB-SubCell"/>
</dbReference>
<keyword evidence="15" id="KW-0539">Nucleus</keyword>
<dbReference type="InterPro" id="IPR002653">
    <property type="entry name" value="Znf_A20"/>
</dbReference>
<dbReference type="PROSITE" id="PS51036">
    <property type="entry name" value="ZF_A20"/>
    <property type="match status" value="2"/>
</dbReference>
<evidence type="ECO:0000256" key="10">
    <source>
        <dbReference type="ARBA" id="ARBA00022771"/>
    </source>
</evidence>
<dbReference type="SMART" id="SM00259">
    <property type="entry name" value="ZnF_A20"/>
    <property type="match status" value="2"/>
</dbReference>
<accession>A0AAW2HPQ8</accession>
<dbReference type="GO" id="GO:0003677">
    <property type="term" value="F:DNA binding"/>
    <property type="evidence" value="ECO:0007669"/>
    <property type="project" value="InterPro"/>
</dbReference>
<protein>
    <recommendedName>
        <fullName evidence="5">ubiquitinyl hydrolase 1</fullName>
        <ecNumber evidence="5">3.4.19.12</ecNumber>
    </recommendedName>
</protein>
<dbReference type="GO" id="GO:0071108">
    <property type="term" value="P:protein K48-linked deubiquitination"/>
    <property type="evidence" value="ECO:0007669"/>
    <property type="project" value="TreeGrafter"/>
</dbReference>
<evidence type="ECO:0000256" key="11">
    <source>
        <dbReference type="ARBA" id="ARBA00022786"/>
    </source>
</evidence>
<dbReference type="GO" id="GO:0070536">
    <property type="term" value="P:protein K63-linked deubiquitination"/>
    <property type="evidence" value="ECO:0007669"/>
    <property type="project" value="TreeGrafter"/>
</dbReference>
<comment type="subcellular location">
    <subcellularLocation>
        <location evidence="3">Cytoplasm</location>
    </subcellularLocation>
    <subcellularLocation>
        <location evidence="2">Nucleus</location>
    </subcellularLocation>
</comment>
<evidence type="ECO:0000256" key="4">
    <source>
        <dbReference type="ARBA" id="ARBA00005865"/>
    </source>
</evidence>
<evidence type="ECO:0000256" key="9">
    <source>
        <dbReference type="ARBA" id="ARBA00022723"/>
    </source>
</evidence>
<evidence type="ECO:0000259" key="17">
    <source>
        <dbReference type="PROSITE" id="PS50802"/>
    </source>
</evidence>
<organism evidence="19">
    <name type="scientific">Menopon gallinae</name>
    <name type="common">poultry shaft louse</name>
    <dbReference type="NCBI Taxonomy" id="328185"/>
    <lineage>
        <taxon>Eukaryota</taxon>
        <taxon>Metazoa</taxon>
        <taxon>Ecdysozoa</taxon>
        <taxon>Arthropoda</taxon>
        <taxon>Hexapoda</taxon>
        <taxon>Insecta</taxon>
        <taxon>Pterygota</taxon>
        <taxon>Neoptera</taxon>
        <taxon>Paraneoptera</taxon>
        <taxon>Psocodea</taxon>
        <taxon>Troctomorpha</taxon>
        <taxon>Phthiraptera</taxon>
        <taxon>Amblycera</taxon>
        <taxon>Menoponidae</taxon>
        <taxon>Menopon</taxon>
    </lineage>
</organism>
<dbReference type="GO" id="GO:0070530">
    <property type="term" value="F:K63-linked polyubiquitin modification-dependent protein binding"/>
    <property type="evidence" value="ECO:0007669"/>
    <property type="project" value="TreeGrafter"/>
</dbReference>
<keyword evidence="11" id="KW-0833">Ubl conjugation pathway</keyword>
<dbReference type="GO" id="GO:0005737">
    <property type="term" value="C:cytoplasm"/>
    <property type="evidence" value="ECO:0007669"/>
    <property type="project" value="UniProtKB-SubCell"/>
</dbReference>
<feature type="domain" description="OTU" evidence="17">
    <location>
        <begin position="162"/>
        <end position="347"/>
    </location>
</feature>
<dbReference type="GO" id="GO:0035871">
    <property type="term" value="P:protein K11-linked deubiquitination"/>
    <property type="evidence" value="ECO:0007669"/>
    <property type="project" value="TreeGrafter"/>
</dbReference>
<evidence type="ECO:0000256" key="7">
    <source>
        <dbReference type="ARBA" id="ARBA00022553"/>
    </source>
</evidence>
<feature type="domain" description="A20-type" evidence="18">
    <location>
        <begin position="595"/>
        <end position="630"/>
    </location>
</feature>
<dbReference type="CDD" id="cd14273">
    <property type="entry name" value="UBA_TAP-C_like"/>
    <property type="match status" value="1"/>
</dbReference>
<evidence type="ECO:0000259" key="18">
    <source>
        <dbReference type="PROSITE" id="PS51036"/>
    </source>
</evidence>
<evidence type="ECO:0000256" key="6">
    <source>
        <dbReference type="ARBA" id="ARBA00022490"/>
    </source>
</evidence>
<dbReference type="CDD" id="cd22768">
    <property type="entry name" value="OTU_OTUD7"/>
    <property type="match status" value="1"/>
</dbReference>
<dbReference type="GO" id="GO:0071947">
    <property type="term" value="P:protein deubiquitination involved in ubiquitin-dependent protein catabolic process"/>
    <property type="evidence" value="ECO:0007669"/>
    <property type="project" value="TreeGrafter"/>
</dbReference>
<feature type="domain" description="A20-type" evidence="18">
    <location>
        <begin position="930"/>
        <end position="965"/>
    </location>
</feature>
<evidence type="ECO:0000256" key="2">
    <source>
        <dbReference type="ARBA" id="ARBA00004123"/>
    </source>
</evidence>
<proteinExistence type="inferred from homology"/>
<evidence type="ECO:0000256" key="14">
    <source>
        <dbReference type="ARBA" id="ARBA00022833"/>
    </source>
</evidence>
<keyword evidence="8" id="KW-0645">Protease</keyword>
<comment type="similarity">
    <text evidence="4">Belongs to the peptidase C64 family.</text>
</comment>
<keyword evidence="7" id="KW-0597">Phosphoprotein</keyword>
<dbReference type="Pfam" id="PF01754">
    <property type="entry name" value="zf-A20"/>
    <property type="match status" value="1"/>
</dbReference>